<organism evidence="2 3">
    <name type="scientific">Kribbella rubisoli</name>
    <dbReference type="NCBI Taxonomy" id="3075929"/>
    <lineage>
        <taxon>Bacteria</taxon>
        <taxon>Bacillati</taxon>
        <taxon>Actinomycetota</taxon>
        <taxon>Actinomycetes</taxon>
        <taxon>Propionibacteriales</taxon>
        <taxon>Kribbellaceae</taxon>
        <taxon>Kribbella</taxon>
    </lineage>
</organism>
<evidence type="ECO:0000256" key="1">
    <source>
        <dbReference type="SAM" id="MobiDB-lite"/>
    </source>
</evidence>
<feature type="compositionally biased region" description="Polar residues" evidence="1">
    <location>
        <begin position="81"/>
        <end position="91"/>
    </location>
</feature>
<feature type="region of interest" description="Disordered" evidence="1">
    <location>
        <begin position="51"/>
        <end position="100"/>
    </location>
</feature>
<keyword evidence="3" id="KW-1185">Reference proteome</keyword>
<reference evidence="2 3" key="1">
    <citation type="journal article" date="2015" name="Stand. Genomic Sci.">
        <title>Genomic Encyclopedia of Bacterial and Archaeal Type Strains, Phase III: the genomes of soil and plant-associated and newly described type strains.</title>
        <authorList>
            <person name="Whitman W.B."/>
            <person name="Woyke T."/>
            <person name="Klenk H.P."/>
            <person name="Zhou Y."/>
            <person name="Lilburn T.G."/>
            <person name="Beck B.J."/>
            <person name="De Vos P."/>
            <person name="Vandamme P."/>
            <person name="Eisen J.A."/>
            <person name="Garrity G."/>
            <person name="Hugenholtz P."/>
            <person name="Kyrpides N.C."/>
        </authorList>
    </citation>
    <scope>NUCLEOTIDE SEQUENCE [LARGE SCALE GENOMIC DNA]</scope>
    <source>
        <strain evidence="2 3">VKM Ac-2540</strain>
    </source>
</reference>
<dbReference type="RefSeq" id="WP_130440394.1">
    <property type="nucleotide sequence ID" value="NZ_SHKR01000011.1"/>
</dbReference>
<evidence type="ECO:0000313" key="3">
    <source>
        <dbReference type="Proteomes" id="UP000292027"/>
    </source>
</evidence>
<dbReference type="AlphaFoldDB" id="A0A4V2FYU1"/>
<sequence>MRTPVHATRERQRDDLFANVGNPPPTGAVDSSVSETSLTALAHDRLATAAGPAVSPAALDPSLRAGLLPPGQTRAAGNTGARPQTGGSTARGTDRNGPAR</sequence>
<proteinExistence type="predicted"/>
<dbReference type="Proteomes" id="UP000292027">
    <property type="component" value="Unassembled WGS sequence"/>
</dbReference>
<comment type="caution">
    <text evidence="2">The sequence shown here is derived from an EMBL/GenBank/DDBJ whole genome shotgun (WGS) entry which is preliminary data.</text>
</comment>
<feature type="region of interest" description="Disordered" evidence="1">
    <location>
        <begin position="1"/>
        <end position="32"/>
    </location>
</feature>
<protein>
    <submittedName>
        <fullName evidence="2">Uncharacterized protein</fullName>
    </submittedName>
</protein>
<name>A0A4V2FYU1_9ACTN</name>
<gene>
    <name evidence="2" type="ORF">EV645_1128</name>
</gene>
<accession>A0A4V2FYU1</accession>
<feature type="compositionally biased region" description="Basic and acidic residues" evidence="1">
    <location>
        <begin position="7"/>
        <end position="16"/>
    </location>
</feature>
<dbReference type="EMBL" id="SHKR01000011">
    <property type="protein sequence ID" value="RZU18926.1"/>
    <property type="molecule type" value="Genomic_DNA"/>
</dbReference>
<dbReference type="OrthoDB" id="3829414at2"/>
<evidence type="ECO:0000313" key="2">
    <source>
        <dbReference type="EMBL" id="RZU18926.1"/>
    </source>
</evidence>